<keyword evidence="3 4" id="KW-0648">Protein biosynthesis</keyword>
<evidence type="ECO:0000256" key="2">
    <source>
        <dbReference type="ARBA" id="ARBA00022540"/>
    </source>
</evidence>
<comment type="subunit">
    <text evidence="4">Monomer.</text>
</comment>
<dbReference type="EMBL" id="AP026933">
    <property type="protein sequence ID" value="BDT02984.1"/>
    <property type="molecule type" value="Genomic_DNA"/>
</dbReference>
<dbReference type="InterPro" id="IPR019814">
    <property type="entry name" value="Translation_initiation_fac_3_N"/>
</dbReference>
<dbReference type="Proteomes" id="UP001163387">
    <property type="component" value="Chromosome"/>
</dbReference>
<dbReference type="InterPro" id="IPR019815">
    <property type="entry name" value="Translation_initiation_fac_3_C"/>
</dbReference>
<protein>
    <recommendedName>
        <fullName evidence="4 5">Translation initiation factor IF-3</fullName>
    </recommendedName>
</protein>
<dbReference type="PANTHER" id="PTHR10938:SF0">
    <property type="entry name" value="TRANSLATION INITIATION FACTOR IF-3, MITOCHONDRIAL"/>
    <property type="match status" value="1"/>
</dbReference>
<evidence type="ECO:0000313" key="9">
    <source>
        <dbReference type="Proteomes" id="UP001163387"/>
    </source>
</evidence>
<dbReference type="InterPro" id="IPR001288">
    <property type="entry name" value="Translation_initiation_fac_3"/>
</dbReference>
<evidence type="ECO:0000313" key="8">
    <source>
        <dbReference type="EMBL" id="BDT02984.1"/>
    </source>
</evidence>
<dbReference type="HAMAP" id="MF_00080">
    <property type="entry name" value="IF_3"/>
    <property type="match status" value="1"/>
</dbReference>
<feature type="domain" description="Translation initiation factor 3 N-terminal" evidence="7">
    <location>
        <begin position="11"/>
        <end position="78"/>
    </location>
</feature>
<sequence>MAFKNNDNLWNSNIPFYEFLLIGNEGTNYGLMKKNDALKKAEDLGYDLLCISPNAKPPVCKMFKFDTYRFEQQKKEKEVKKAQKLTIVEEKEIRLSVVIDNNDIKTKANKARKFLSNGNKVKVTLKYRGRELHNPEAGFEVITKFYKQLEDICIYDKNFDKKEKNIQTIYLFPKKKNQEN</sequence>
<keyword evidence="4" id="KW-0963">Cytoplasm</keyword>
<evidence type="ECO:0000256" key="3">
    <source>
        <dbReference type="ARBA" id="ARBA00022917"/>
    </source>
</evidence>
<name>A0ABM8BT21_9MOLU</name>
<dbReference type="Pfam" id="PF05198">
    <property type="entry name" value="IF3_N"/>
    <property type="match status" value="1"/>
</dbReference>
<reference evidence="8 9" key="1">
    <citation type="journal article" date="2022" name="Front. Microbiol.">
        <title>Male-killing mechanisms vary between Spiroplasma species.</title>
        <authorList>
            <person name="Arai H."/>
            <person name="Inoue M."/>
            <person name="Kageyama D."/>
        </authorList>
    </citation>
    <scope>NUCLEOTIDE SEQUENCE [LARGE SCALE GENOMIC DNA]</scope>
    <source>
        <strain evidence="9">sHm</strain>
    </source>
</reference>
<proteinExistence type="inferred from homology"/>
<dbReference type="RefSeq" id="WP_281749154.1">
    <property type="nucleotide sequence ID" value="NZ_AP026933.1"/>
</dbReference>
<dbReference type="SUPFAM" id="SSF54364">
    <property type="entry name" value="Translation initiation factor IF3, N-terminal domain"/>
    <property type="match status" value="1"/>
</dbReference>
<keyword evidence="2 4" id="KW-0396">Initiation factor</keyword>
<dbReference type="GO" id="GO:0003743">
    <property type="term" value="F:translation initiation factor activity"/>
    <property type="evidence" value="ECO:0007669"/>
    <property type="project" value="UniProtKB-KW"/>
</dbReference>
<accession>A0ABM8BT21</accession>
<comment type="function">
    <text evidence="4">IF-3 binds to the 30S ribosomal subunit and shifts the equilibrium between 70S ribosomes and their 50S and 30S subunits in favor of the free subunits, thus enhancing the availability of 30S subunits on which protein synthesis initiation begins.</text>
</comment>
<organism evidence="8 9">
    <name type="scientific">Spiroplasma ixodetis</name>
    <dbReference type="NCBI Taxonomy" id="2141"/>
    <lineage>
        <taxon>Bacteria</taxon>
        <taxon>Bacillati</taxon>
        <taxon>Mycoplasmatota</taxon>
        <taxon>Mollicutes</taxon>
        <taxon>Entomoplasmatales</taxon>
        <taxon>Spiroplasmataceae</taxon>
        <taxon>Spiroplasma</taxon>
    </lineage>
</organism>
<keyword evidence="9" id="KW-1185">Reference proteome</keyword>
<feature type="domain" description="Translation initiation factor 3 C-terminal" evidence="6">
    <location>
        <begin position="89"/>
        <end position="169"/>
    </location>
</feature>
<evidence type="ECO:0000256" key="4">
    <source>
        <dbReference type="HAMAP-Rule" id="MF_00080"/>
    </source>
</evidence>
<dbReference type="InterPro" id="IPR036787">
    <property type="entry name" value="T_IF-3_N_sf"/>
</dbReference>
<evidence type="ECO:0000259" key="6">
    <source>
        <dbReference type="Pfam" id="PF00707"/>
    </source>
</evidence>
<dbReference type="Gene3D" id="3.10.20.80">
    <property type="entry name" value="Translation initiation factor 3 (IF-3), N-terminal domain"/>
    <property type="match status" value="1"/>
</dbReference>
<evidence type="ECO:0000259" key="7">
    <source>
        <dbReference type="Pfam" id="PF05198"/>
    </source>
</evidence>
<dbReference type="NCBIfam" id="TIGR00168">
    <property type="entry name" value="infC"/>
    <property type="match status" value="1"/>
</dbReference>
<evidence type="ECO:0000256" key="1">
    <source>
        <dbReference type="ARBA" id="ARBA00005439"/>
    </source>
</evidence>
<dbReference type="PANTHER" id="PTHR10938">
    <property type="entry name" value="TRANSLATION INITIATION FACTOR IF-3"/>
    <property type="match status" value="1"/>
</dbReference>
<comment type="subcellular location">
    <subcellularLocation>
        <location evidence="4">Cytoplasm</location>
    </subcellularLocation>
</comment>
<comment type="similarity">
    <text evidence="1 4">Belongs to the IF-3 family.</text>
</comment>
<dbReference type="Pfam" id="PF00707">
    <property type="entry name" value="IF3_C"/>
    <property type="match status" value="1"/>
</dbReference>
<evidence type="ECO:0000256" key="5">
    <source>
        <dbReference type="NCBIfam" id="TIGR00168"/>
    </source>
</evidence>
<dbReference type="Gene3D" id="3.30.110.10">
    <property type="entry name" value="Translation initiation factor 3 (IF-3), C-terminal domain"/>
    <property type="match status" value="1"/>
</dbReference>
<dbReference type="InterPro" id="IPR036788">
    <property type="entry name" value="T_IF-3_C_sf"/>
</dbReference>
<gene>
    <name evidence="4 8" type="primary">infC</name>
    <name evidence="8" type="ORF">SHM_06300</name>
</gene>
<dbReference type="SUPFAM" id="SSF55200">
    <property type="entry name" value="Translation initiation factor IF3, C-terminal domain"/>
    <property type="match status" value="1"/>
</dbReference>